<organism evidence="3 4">
    <name type="scientific">Haloferula chungangensis</name>
    <dbReference type="NCBI Taxonomy" id="1048331"/>
    <lineage>
        <taxon>Bacteria</taxon>
        <taxon>Pseudomonadati</taxon>
        <taxon>Verrucomicrobiota</taxon>
        <taxon>Verrucomicrobiia</taxon>
        <taxon>Verrucomicrobiales</taxon>
        <taxon>Verrucomicrobiaceae</taxon>
        <taxon>Haloferula</taxon>
    </lineage>
</organism>
<dbReference type="Proteomes" id="UP001596472">
    <property type="component" value="Unassembled WGS sequence"/>
</dbReference>
<gene>
    <name evidence="3" type="ORF">ACFQY0_09515</name>
</gene>
<feature type="repeat" description="TPR" evidence="1">
    <location>
        <begin position="22"/>
        <end position="55"/>
    </location>
</feature>
<evidence type="ECO:0000313" key="3">
    <source>
        <dbReference type="EMBL" id="MFC7337411.1"/>
    </source>
</evidence>
<sequence length="180" mass="19769">MKRSIIFAAIALIALPAFGSEADDYYKKGMDAVAEGDVAAARTAFTKTLRLKPDHAYARYQLGKLSENKGDLISKRRSIQLAAIKLPSVSMDKVTLSEALEALDHLVTEEAKQTDPKITFSPNFMIRDPKNELGEREVSLQLKNVPAKVALDYLLEQAGGIARFDEHATVIRPAPQSASR</sequence>
<feature type="chain" id="PRO_5045928894" description="Tetratricopeptide repeat protein" evidence="2">
    <location>
        <begin position="20"/>
        <end position="180"/>
    </location>
</feature>
<dbReference type="Gene3D" id="1.25.40.10">
    <property type="entry name" value="Tetratricopeptide repeat domain"/>
    <property type="match status" value="1"/>
</dbReference>
<accession>A0ABW2L500</accession>
<evidence type="ECO:0000256" key="1">
    <source>
        <dbReference type="PROSITE-ProRule" id="PRU00339"/>
    </source>
</evidence>
<keyword evidence="4" id="KW-1185">Reference proteome</keyword>
<evidence type="ECO:0000313" key="4">
    <source>
        <dbReference type="Proteomes" id="UP001596472"/>
    </source>
</evidence>
<dbReference type="PROSITE" id="PS50005">
    <property type="entry name" value="TPR"/>
    <property type="match status" value="1"/>
</dbReference>
<comment type="caution">
    <text evidence="3">The sequence shown here is derived from an EMBL/GenBank/DDBJ whole genome shotgun (WGS) entry which is preliminary data.</text>
</comment>
<dbReference type="RefSeq" id="WP_379711658.1">
    <property type="nucleotide sequence ID" value="NZ_JBHTBS010000004.1"/>
</dbReference>
<dbReference type="EMBL" id="JBHTBS010000004">
    <property type="protein sequence ID" value="MFC7337411.1"/>
    <property type="molecule type" value="Genomic_DNA"/>
</dbReference>
<dbReference type="InterPro" id="IPR011990">
    <property type="entry name" value="TPR-like_helical_dom_sf"/>
</dbReference>
<proteinExistence type="predicted"/>
<dbReference type="InterPro" id="IPR019734">
    <property type="entry name" value="TPR_rpt"/>
</dbReference>
<dbReference type="SUPFAM" id="SSF48452">
    <property type="entry name" value="TPR-like"/>
    <property type="match status" value="1"/>
</dbReference>
<reference evidence="4" key="1">
    <citation type="journal article" date="2019" name="Int. J. Syst. Evol. Microbiol.">
        <title>The Global Catalogue of Microorganisms (GCM) 10K type strain sequencing project: providing services to taxonomists for standard genome sequencing and annotation.</title>
        <authorList>
            <consortium name="The Broad Institute Genomics Platform"/>
            <consortium name="The Broad Institute Genome Sequencing Center for Infectious Disease"/>
            <person name="Wu L."/>
            <person name="Ma J."/>
        </authorList>
    </citation>
    <scope>NUCLEOTIDE SEQUENCE [LARGE SCALE GENOMIC DNA]</scope>
    <source>
        <strain evidence="4">CGMCC 4.1467</strain>
    </source>
</reference>
<keyword evidence="1" id="KW-0802">TPR repeat</keyword>
<name>A0ABW2L500_9BACT</name>
<feature type="signal peptide" evidence="2">
    <location>
        <begin position="1"/>
        <end position="19"/>
    </location>
</feature>
<evidence type="ECO:0008006" key="5">
    <source>
        <dbReference type="Google" id="ProtNLM"/>
    </source>
</evidence>
<keyword evidence="2" id="KW-0732">Signal</keyword>
<evidence type="ECO:0000256" key="2">
    <source>
        <dbReference type="SAM" id="SignalP"/>
    </source>
</evidence>
<protein>
    <recommendedName>
        <fullName evidence="5">Tetratricopeptide repeat protein</fullName>
    </recommendedName>
</protein>